<dbReference type="SMART" id="SM00387">
    <property type="entry name" value="HATPase_c"/>
    <property type="match status" value="1"/>
</dbReference>
<dbReference type="SUPFAM" id="SSF55874">
    <property type="entry name" value="ATPase domain of HSP90 chaperone/DNA topoisomerase II/histidine kinase"/>
    <property type="match status" value="1"/>
</dbReference>
<keyword evidence="9" id="KW-1133">Transmembrane helix</keyword>
<keyword evidence="7" id="KW-0067">ATP-binding</keyword>
<evidence type="ECO:0000313" key="11">
    <source>
        <dbReference type="EMBL" id="PLX59931.1"/>
    </source>
</evidence>
<dbReference type="PROSITE" id="PS50109">
    <property type="entry name" value="HIS_KIN"/>
    <property type="match status" value="1"/>
</dbReference>
<protein>
    <recommendedName>
        <fullName evidence="2">histidine kinase</fullName>
        <ecNumber evidence="2">2.7.13.3</ecNumber>
    </recommendedName>
</protein>
<evidence type="ECO:0000256" key="3">
    <source>
        <dbReference type="ARBA" id="ARBA00022553"/>
    </source>
</evidence>
<keyword evidence="6 11" id="KW-0418">Kinase</keyword>
<evidence type="ECO:0000256" key="1">
    <source>
        <dbReference type="ARBA" id="ARBA00000085"/>
    </source>
</evidence>
<keyword evidence="9" id="KW-0812">Transmembrane</keyword>
<dbReference type="InterPro" id="IPR004358">
    <property type="entry name" value="Sig_transdc_His_kin-like_C"/>
</dbReference>
<evidence type="ECO:0000256" key="2">
    <source>
        <dbReference type="ARBA" id="ARBA00012438"/>
    </source>
</evidence>
<feature type="domain" description="Histidine kinase" evidence="10">
    <location>
        <begin position="274"/>
        <end position="479"/>
    </location>
</feature>
<evidence type="ECO:0000256" key="4">
    <source>
        <dbReference type="ARBA" id="ARBA00022679"/>
    </source>
</evidence>
<evidence type="ECO:0000256" key="6">
    <source>
        <dbReference type="ARBA" id="ARBA00022777"/>
    </source>
</evidence>
<keyword evidence="4" id="KW-0808">Transferase</keyword>
<dbReference type="Pfam" id="PF02518">
    <property type="entry name" value="HATPase_c"/>
    <property type="match status" value="1"/>
</dbReference>
<feature type="transmembrane region" description="Helical" evidence="9">
    <location>
        <begin position="159"/>
        <end position="178"/>
    </location>
</feature>
<gene>
    <name evidence="11" type="ORF">C0630_18740</name>
</gene>
<keyword evidence="9" id="KW-0472">Membrane</keyword>
<dbReference type="GO" id="GO:0005524">
    <property type="term" value="F:ATP binding"/>
    <property type="evidence" value="ECO:0007669"/>
    <property type="project" value="UniProtKB-KW"/>
</dbReference>
<dbReference type="InterPro" id="IPR005467">
    <property type="entry name" value="His_kinase_dom"/>
</dbReference>
<dbReference type="CDD" id="cd00082">
    <property type="entry name" value="HisKA"/>
    <property type="match status" value="1"/>
</dbReference>
<dbReference type="SMART" id="SM00388">
    <property type="entry name" value="HisKA"/>
    <property type="match status" value="1"/>
</dbReference>
<sequence length="481" mass="54270">MRSVQYLLMRSVWLLSGVALLLLFVSQGLLIYSAWDYAARIKPIQQHMDYLRMLEVADFDIRTKLVNLLDSESGFLDPDETARQTEQLRDLIIFRTSLAKPTSDALNYALTQLEAFDGRDQVALRKSMSAMRSALNQELNAHQSLISSFYMNAERKQRFAIGLAFGFLIISVMLWAMVRQRIVLPLSKLTDQMMLLTRRDYSELEVEDADPMLSGIIEKYNHMAKRLKILESAQQQREDTLATEVRNTSYLLLQQQYRLSQAERLGAVGEMAAGIAHELRNPLTGVQMALDNIRGDMPDEDLAERIDLVASEVRRVNQQLNHLLDQTRQRPELPTSVNIHEDLKSLISLVKFQLSREITLVHEVDKQLTCQLPRNRFRQALLNLILNAGQALNETPGKITVRVVEKGDLLEVKVMDSGPGFSASMLNTGIQPFHTGRSDGTGLGLVMVRRTISDFGGEVHLSNQEEGGACVTLTMPCNKNG</sequence>
<dbReference type="InterPro" id="IPR003661">
    <property type="entry name" value="HisK_dim/P_dom"/>
</dbReference>
<evidence type="ECO:0000256" key="5">
    <source>
        <dbReference type="ARBA" id="ARBA00022741"/>
    </source>
</evidence>
<comment type="catalytic activity">
    <reaction evidence="1">
        <text>ATP + protein L-histidine = ADP + protein N-phospho-L-histidine.</text>
        <dbReference type="EC" id="2.7.13.3"/>
    </reaction>
</comment>
<evidence type="ECO:0000256" key="7">
    <source>
        <dbReference type="ARBA" id="ARBA00022840"/>
    </source>
</evidence>
<dbReference type="Pfam" id="PF00512">
    <property type="entry name" value="HisKA"/>
    <property type="match status" value="1"/>
</dbReference>
<evidence type="ECO:0000313" key="12">
    <source>
        <dbReference type="Proteomes" id="UP000235015"/>
    </source>
</evidence>
<evidence type="ECO:0000256" key="9">
    <source>
        <dbReference type="SAM" id="Phobius"/>
    </source>
</evidence>
<evidence type="ECO:0000259" key="10">
    <source>
        <dbReference type="PROSITE" id="PS50109"/>
    </source>
</evidence>
<dbReference type="InterPro" id="IPR003594">
    <property type="entry name" value="HATPase_dom"/>
</dbReference>
<keyword evidence="3" id="KW-0597">Phosphoprotein</keyword>
<organism evidence="11 12">
    <name type="scientific">Sedimenticola selenatireducens</name>
    <dbReference type="NCBI Taxonomy" id="191960"/>
    <lineage>
        <taxon>Bacteria</taxon>
        <taxon>Pseudomonadati</taxon>
        <taxon>Pseudomonadota</taxon>
        <taxon>Gammaproteobacteria</taxon>
        <taxon>Chromatiales</taxon>
        <taxon>Sedimenticolaceae</taxon>
        <taxon>Sedimenticola</taxon>
    </lineage>
</organism>
<comment type="caution">
    <text evidence="11">The sequence shown here is derived from an EMBL/GenBank/DDBJ whole genome shotgun (WGS) entry which is preliminary data.</text>
</comment>
<dbReference type="InterPro" id="IPR036097">
    <property type="entry name" value="HisK_dim/P_sf"/>
</dbReference>
<dbReference type="SUPFAM" id="SSF47384">
    <property type="entry name" value="Homodimeric domain of signal transducing histidine kinase"/>
    <property type="match status" value="1"/>
</dbReference>
<dbReference type="EMBL" id="PKUN01000030">
    <property type="protein sequence ID" value="PLX59931.1"/>
    <property type="molecule type" value="Genomic_DNA"/>
</dbReference>
<dbReference type="Gene3D" id="1.10.287.130">
    <property type="match status" value="1"/>
</dbReference>
<keyword evidence="5" id="KW-0547">Nucleotide-binding</keyword>
<dbReference type="STRING" id="1111735.GCA_000428045_02635"/>
<evidence type="ECO:0000256" key="8">
    <source>
        <dbReference type="ARBA" id="ARBA00023012"/>
    </source>
</evidence>
<reference evidence="11 12" key="1">
    <citation type="submission" date="2017-11" db="EMBL/GenBank/DDBJ databases">
        <title>Genome-resolved metagenomics identifies genetic mobility, metabolic interactions, and unexpected diversity in perchlorate-reducing communities.</title>
        <authorList>
            <person name="Barnum T.P."/>
            <person name="Figueroa I.A."/>
            <person name="Carlstrom C.I."/>
            <person name="Lucas L.N."/>
            <person name="Engelbrektson A.L."/>
            <person name="Coates J.D."/>
        </authorList>
    </citation>
    <scope>NUCLEOTIDE SEQUENCE [LARGE SCALE GENOMIC DNA]</scope>
    <source>
        <strain evidence="11">BM301</strain>
    </source>
</reference>
<dbReference type="EC" id="2.7.13.3" evidence="2"/>
<dbReference type="RefSeq" id="WP_051302599.1">
    <property type="nucleotide sequence ID" value="NZ_PKUN01000030.1"/>
</dbReference>
<accession>A0A2N6CS75</accession>
<name>A0A2N6CS75_9GAMM</name>
<feature type="transmembrane region" description="Helical" evidence="9">
    <location>
        <begin position="12"/>
        <end position="35"/>
    </location>
</feature>
<keyword evidence="8" id="KW-0902">Two-component regulatory system</keyword>
<dbReference type="AlphaFoldDB" id="A0A2N6CS75"/>
<proteinExistence type="predicted"/>
<dbReference type="PANTHER" id="PTHR43065:SF10">
    <property type="entry name" value="PEROXIDE STRESS-ACTIVATED HISTIDINE KINASE MAK3"/>
    <property type="match status" value="1"/>
</dbReference>
<dbReference type="InterPro" id="IPR036890">
    <property type="entry name" value="HATPase_C_sf"/>
</dbReference>
<dbReference type="PANTHER" id="PTHR43065">
    <property type="entry name" value="SENSOR HISTIDINE KINASE"/>
    <property type="match status" value="1"/>
</dbReference>
<dbReference type="PRINTS" id="PR00344">
    <property type="entry name" value="BCTRLSENSOR"/>
</dbReference>
<dbReference type="Proteomes" id="UP000235015">
    <property type="component" value="Unassembled WGS sequence"/>
</dbReference>
<dbReference type="GO" id="GO:0000155">
    <property type="term" value="F:phosphorelay sensor kinase activity"/>
    <property type="evidence" value="ECO:0007669"/>
    <property type="project" value="InterPro"/>
</dbReference>
<dbReference type="Gene3D" id="3.30.565.10">
    <property type="entry name" value="Histidine kinase-like ATPase, C-terminal domain"/>
    <property type="match status" value="1"/>
</dbReference>